<gene>
    <name evidence="1" type="ORF">GCM10020369_37950</name>
</gene>
<name>A0ABP6T016_9ACTN</name>
<dbReference type="Proteomes" id="UP001501676">
    <property type="component" value="Unassembled WGS sequence"/>
</dbReference>
<protein>
    <submittedName>
        <fullName evidence="1">Uncharacterized protein</fullName>
    </submittedName>
</protein>
<organism evidence="1 2">
    <name type="scientific">Cryptosporangium minutisporangium</name>
    <dbReference type="NCBI Taxonomy" id="113569"/>
    <lineage>
        <taxon>Bacteria</taxon>
        <taxon>Bacillati</taxon>
        <taxon>Actinomycetota</taxon>
        <taxon>Actinomycetes</taxon>
        <taxon>Cryptosporangiales</taxon>
        <taxon>Cryptosporangiaceae</taxon>
        <taxon>Cryptosporangium</taxon>
    </lineage>
</organism>
<reference evidence="2" key="1">
    <citation type="journal article" date="2019" name="Int. J. Syst. Evol. Microbiol.">
        <title>The Global Catalogue of Microorganisms (GCM) 10K type strain sequencing project: providing services to taxonomists for standard genome sequencing and annotation.</title>
        <authorList>
            <consortium name="The Broad Institute Genomics Platform"/>
            <consortium name="The Broad Institute Genome Sequencing Center for Infectious Disease"/>
            <person name="Wu L."/>
            <person name="Ma J."/>
        </authorList>
    </citation>
    <scope>NUCLEOTIDE SEQUENCE [LARGE SCALE GENOMIC DNA]</scope>
    <source>
        <strain evidence="2">JCM 9458</strain>
    </source>
</reference>
<dbReference type="RefSeq" id="WP_345729458.1">
    <property type="nucleotide sequence ID" value="NZ_BAAAYN010000023.1"/>
</dbReference>
<dbReference type="EMBL" id="BAAAYN010000023">
    <property type="protein sequence ID" value="GAA3389099.1"/>
    <property type="molecule type" value="Genomic_DNA"/>
</dbReference>
<keyword evidence="2" id="KW-1185">Reference proteome</keyword>
<proteinExistence type="predicted"/>
<accession>A0ABP6T016</accession>
<comment type="caution">
    <text evidence="1">The sequence shown here is derived from an EMBL/GenBank/DDBJ whole genome shotgun (WGS) entry which is preliminary data.</text>
</comment>
<evidence type="ECO:0000313" key="1">
    <source>
        <dbReference type="EMBL" id="GAA3389099.1"/>
    </source>
</evidence>
<evidence type="ECO:0000313" key="2">
    <source>
        <dbReference type="Proteomes" id="UP001501676"/>
    </source>
</evidence>
<sequence>MALLVEVHVPLPAGSEPFDWIDEVEDFLFQLEEADDLEVFDDGEQFGEVYVFFLAGATEDALLAAARRTAALEGVPAGAFAMITDTEAGEFGMGRRVDLSR</sequence>